<gene>
    <name evidence="2" type="ORF">GCM10010531_05590</name>
</gene>
<evidence type="ECO:0000313" key="3">
    <source>
        <dbReference type="Proteomes" id="UP001499924"/>
    </source>
</evidence>
<proteinExistence type="predicted"/>
<accession>A0ABP6NXN3</accession>
<keyword evidence="3" id="KW-1185">Reference proteome</keyword>
<evidence type="ECO:0000313" key="2">
    <source>
        <dbReference type="EMBL" id="GAA3157164.1"/>
    </source>
</evidence>
<evidence type="ECO:0000256" key="1">
    <source>
        <dbReference type="SAM" id="MobiDB-lite"/>
    </source>
</evidence>
<sequence length="117" mass="13026">MVRPWLSRRPASPDRTSKPRQGRRIPLVVDLDGEPLAPLRALEEILLCLGTWEDDDRWDPGTGTEPLRVPAPLADRVAFAAVQRPRAQASPGDPGAAGCSLRPLRVRAHPARRWSRR</sequence>
<name>A0ABP6NXN3_9ACTN</name>
<feature type="region of interest" description="Disordered" evidence="1">
    <location>
        <begin position="1"/>
        <end position="23"/>
    </location>
</feature>
<reference evidence="3" key="1">
    <citation type="journal article" date="2019" name="Int. J. Syst. Evol. Microbiol.">
        <title>The Global Catalogue of Microorganisms (GCM) 10K type strain sequencing project: providing services to taxonomists for standard genome sequencing and annotation.</title>
        <authorList>
            <consortium name="The Broad Institute Genomics Platform"/>
            <consortium name="The Broad Institute Genome Sequencing Center for Infectious Disease"/>
            <person name="Wu L."/>
            <person name="Ma J."/>
        </authorList>
    </citation>
    <scope>NUCLEOTIDE SEQUENCE [LARGE SCALE GENOMIC DNA]</scope>
    <source>
        <strain evidence="3">JCM 15614</strain>
    </source>
</reference>
<protein>
    <submittedName>
        <fullName evidence="2">Uncharacterized protein</fullName>
    </submittedName>
</protein>
<dbReference type="EMBL" id="BAAAVV010000001">
    <property type="protein sequence ID" value="GAA3157164.1"/>
    <property type="molecule type" value="Genomic_DNA"/>
</dbReference>
<comment type="caution">
    <text evidence="2">The sequence shown here is derived from an EMBL/GenBank/DDBJ whole genome shotgun (WGS) entry which is preliminary data.</text>
</comment>
<dbReference type="Proteomes" id="UP001499924">
    <property type="component" value="Unassembled WGS sequence"/>
</dbReference>
<organism evidence="2 3">
    <name type="scientific">Blastococcus jejuensis</name>
    <dbReference type="NCBI Taxonomy" id="351224"/>
    <lineage>
        <taxon>Bacteria</taxon>
        <taxon>Bacillati</taxon>
        <taxon>Actinomycetota</taxon>
        <taxon>Actinomycetes</taxon>
        <taxon>Geodermatophilales</taxon>
        <taxon>Geodermatophilaceae</taxon>
        <taxon>Blastococcus</taxon>
    </lineage>
</organism>